<sequence>MTDEIRDVIPQARALVQTQQADIALSLLEPLVDANSENVPFLSVYAEALMEADRLENAYEVLQRACELDPDALEGSDKFLYLGQIIGGQDGIIFLDKGLNRLASENETANGNDPLIIRKMNQAIFHKIEIWMTDLCMEPEAETQCDSLITYALQLDGSNGEAHSLLASIRISQQRPEEAKQALEQAWHLFELRKNHLQSLANNNNTSVNDNANDAFDSSLEYIELLQPLTTLTQYAIELELYDTAITIISTAQDIDENVLTLYYLEALAHLLAAKKAAAAAVPSTKDYRDITIDQLKASTDPLIIGSLQDIRSSLTQAYRIINSSNEEGELDPEVVDQVDQWLQQLGGPIMSELMPPRDKDDYEGWEEEIVSDDDNS</sequence>
<dbReference type="RefSeq" id="XP_043051440.1">
    <property type="nucleotide sequence ID" value="XM_043193052.1"/>
</dbReference>
<organism evidence="2 3">
    <name type="scientific">Scheffersomyces spartinae</name>
    <dbReference type="NCBI Taxonomy" id="45513"/>
    <lineage>
        <taxon>Eukaryota</taxon>
        <taxon>Fungi</taxon>
        <taxon>Dikarya</taxon>
        <taxon>Ascomycota</taxon>
        <taxon>Saccharomycotina</taxon>
        <taxon>Pichiomycetes</taxon>
        <taxon>Debaryomycetaceae</taxon>
        <taxon>Scheffersomyces</taxon>
    </lineage>
</organism>
<dbReference type="OrthoDB" id="1914839at2759"/>
<feature type="region of interest" description="Disordered" evidence="1">
    <location>
        <begin position="350"/>
        <end position="377"/>
    </location>
</feature>
<feature type="compositionally biased region" description="Acidic residues" evidence="1">
    <location>
        <begin position="364"/>
        <end position="377"/>
    </location>
</feature>
<comment type="caution">
    <text evidence="2">The sequence shown here is derived from an EMBL/GenBank/DDBJ whole genome shotgun (WGS) entry which is preliminary data.</text>
</comment>
<gene>
    <name evidence="2" type="ORF">KQ657_002280</name>
</gene>
<accession>A0A9P7VD47</accession>
<reference evidence="2" key="1">
    <citation type="submission" date="2021-03" db="EMBL/GenBank/DDBJ databases">
        <authorList>
            <person name="Palmer J.M."/>
        </authorList>
    </citation>
    <scope>NUCLEOTIDE SEQUENCE</scope>
    <source>
        <strain evidence="2">ARV_011</strain>
    </source>
</reference>
<dbReference type="InterPro" id="IPR011990">
    <property type="entry name" value="TPR-like_helical_dom_sf"/>
</dbReference>
<dbReference type="Proteomes" id="UP000790833">
    <property type="component" value="Unassembled WGS sequence"/>
</dbReference>
<evidence type="ECO:0000313" key="3">
    <source>
        <dbReference type="Proteomes" id="UP000790833"/>
    </source>
</evidence>
<dbReference type="AlphaFoldDB" id="A0A9P7VD47"/>
<proteinExistence type="predicted"/>
<name>A0A9P7VD47_9ASCO</name>
<evidence type="ECO:0000313" key="2">
    <source>
        <dbReference type="EMBL" id="KAG7195895.1"/>
    </source>
</evidence>
<dbReference type="Gene3D" id="1.25.40.10">
    <property type="entry name" value="Tetratricopeptide repeat domain"/>
    <property type="match status" value="2"/>
</dbReference>
<dbReference type="EMBL" id="JAHMUF010000002">
    <property type="protein sequence ID" value="KAG7195895.1"/>
    <property type="molecule type" value="Genomic_DNA"/>
</dbReference>
<evidence type="ECO:0008006" key="4">
    <source>
        <dbReference type="Google" id="ProtNLM"/>
    </source>
</evidence>
<dbReference type="GeneID" id="66115654"/>
<dbReference type="SUPFAM" id="SSF48452">
    <property type="entry name" value="TPR-like"/>
    <property type="match status" value="1"/>
</dbReference>
<evidence type="ECO:0000256" key="1">
    <source>
        <dbReference type="SAM" id="MobiDB-lite"/>
    </source>
</evidence>
<keyword evidence="3" id="KW-1185">Reference proteome</keyword>
<protein>
    <recommendedName>
        <fullName evidence="4">Assembly chaperone of RPL4</fullName>
    </recommendedName>
</protein>
<dbReference type="CDD" id="cd24142">
    <property type="entry name" value="ACL4-like"/>
    <property type="match status" value="1"/>
</dbReference>